<protein>
    <submittedName>
        <fullName evidence="1">Uncharacterized protein</fullName>
    </submittedName>
</protein>
<dbReference type="Proteomes" id="UP000261640">
    <property type="component" value="Unplaced"/>
</dbReference>
<sequence>MGSGDLQLLWTFPALHLCDSVPAAQWTSPLPFRAGAARDAFIAVGQPSVFICAMLCILCIKRWIYTQDCCVYTHRTQLSHCSLQLHTPHLTLALFTAATHTAPNSRTVHCSYTHRTQLSHCSLQLHTPHLTHTLFTAATHTAPNSHTLHTPHLTRTLFTAATHTAPNSHILHTPHLTHTLFTAATHTAPNSHTQNEHSIG</sequence>
<reference evidence="1" key="1">
    <citation type="submission" date="2025-08" db="UniProtKB">
        <authorList>
            <consortium name="Ensembl"/>
        </authorList>
    </citation>
    <scope>IDENTIFICATION</scope>
</reference>
<accession>A0A7N8XKQ9</accession>
<evidence type="ECO:0000313" key="2">
    <source>
        <dbReference type="Proteomes" id="UP000261640"/>
    </source>
</evidence>
<evidence type="ECO:0000313" key="1">
    <source>
        <dbReference type="Ensembl" id="ENSMAMP00000052418.1"/>
    </source>
</evidence>
<dbReference type="Ensembl" id="ENSMAMT00000060617.1">
    <property type="protein sequence ID" value="ENSMAMP00000052418.1"/>
    <property type="gene ID" value="ENSMAMG00000026367.1"/>
</dbReference>
<name>A0A7N8XKQ9_9TELE</name>
<reference evidence="1" key="2">
    <citation type="submission" date="2025-09" db="UniProtKB">
        <authorList>
            <consortium name="Ensembl"/>
        </authorList>
    </citation>
    <scope>IDENTIFICATION</scope>
</reference>
<dbReference type="GeneTree" id="ENSGT01120000276016"/>
<proteinExistence type="predicted"/>
<keyword evidence="2" id="KW-1185">Reference proteome</keyword>
<dbReference type="AlphaFoldDB" id="A0A7N8XKQ9"/>
<dbReference type="InParanoid" id="A0A7N8XKQ9"/>
<organism evidence="1 2">
    <name type="scientific">Mastacembelus armatus</name>
    <name type="common">zig-zag eel</name>
    <dbReference type="NCBI Taxonomy" id="205130"/>
    <lineage>
        <taxon>Eukaryota</taxon>
        <taxon>Metazoa</taxon>
        <taxon>Chordata</taxon>
        <taxon>Craniata</taxon>
        <taxon>Vertebrata</taxon>
        <taxon>Euteleostomi</taxon>
        <taxon>Actinopterygii</taxon>
        <taxon>Neopterygii</taxon>
        <taxon>Teleostei</taxon>
        <taxon>Neoteleostei</taxon>
        <taxon>Acanthomorphata</taxon>
        <taxon>Anabantaria</taxon>
        <taxon>Synbranchiformes</taxon>
        <taxon>Mastacembelidae</taxon>
        <taxon>Mastacembelus</taxon>
    </lineage>
</organism>